<dbReference type="OrthoDB" id="444945at2759"/>
<evidence type="ECO:0000259" key="9">
    <source>
        <dbReference type="PROSITE" id="PS51721"/>
    </source>
</evidence>
<feature type="compositionally biased region" description="Basic and acidic residues" evidence="8">
    <location>
        <begin position="555"/>
        <end position="569"/>
    </location>
</feature>
<comment type="caution">
    <text evidence="10">The sequence shown here is derived from an EMBL/GenBank/DDBJ whole genome shotgun (WGS) entry which is preliminary data.</text>
</comment>
<dbReference type="SUPFAM" id="SSF52540">
    <property type="entry name" value="P-loop containing nucleoside triphosphate hydrolases"/>
    <property type="match status" value="1"/>
</dbReference>
<keyword evidence="6 7" id="KW-0539">Nucleus</keyword>
<dbReference type="InterPro" id="IPR030378">
    <property type="entry name" value="G_CP_dom"/>
</dbReference>
<dbReference type="InterPro" id="IPR027417">
    <property type="entry name" value="P-loop_NTPase"/>
</dbReference>
<dbReference type="PANTHER" id="PTHR11089:SF9">
    <property type="entry name" value="NUCLEOLAR GTP-BINDING PROTEIN 2"/>
    <property type="match status" value="1"/>
</dbReference>
<dbReference type="GO" id="GO:0005525">
    <property type="term" value="F:GTP binding"/>
    <property type="evidence" value="ECO:0007669"/>
    <property type="project" value="UniProtKB-KW"/>
</dbReference>
<evidence type="ECO:0000313" key="10">
    <source>
        <dbReference type="EMBL" id="TPX70494.1"/>
    </source>
</evidence>
<evidence type="ECO:0000313" key="11">
    <source>
        <dbReference type="Proteomes" id="UP000320333"/>
    </source>
</evidence>
<keyword evidence="5 7" id="KW-0342">GTP-binding</keyword>
<evidence type="ECO:0000256" key="2">
    <source>
        <dbReference type="ARBA" id="ARBA00004604"/>
    </source>
</evidence>
<evidence type="ECO:0000256" key="7">
    <source>
        <dbReference type="RuleBase" id="RU364023"/>
    </source>
</evidence>
<sequence length="747" mass="83412">MGTLKKEKNRAQAGRSSTGTKDAPDRKLHNVIHTKGTNFYRDASKVRQVNLLKSGKATRNAAGDIIKAAAFQTREKSFTVARVDANRKWFENTRVVGQKELAQFREAMSDKADDPYTFLLRQNKLPMSLLTDSAKTTRMHMLEVDPFANTFGPKAQRKKPKLNMGTMEELAASTETQFENYEADKDRSLLANKTSVALSANDERMDPIFSKGQSKRIWGELYKVVDSSDVIIHVLDARDPMGTRCKNIESHLRKEAKHKHLIFVLNKCDLVPTWSVNQSLEMKGETQQSSTLPTTAYALQMWKIIESSPAKWVKILSKEYPTLAFHASITNSFGKGSLIQLLRQFANLHSDKKQISVGFIGYPNTGKSSIINTLRNKKVCNVAPIPGETKIWQYITLMKRIYLIDCPGIVYPSPNDSETDIILKGVVRVENISQPEDHIVDVLKRVRADYIQRTYDVQSWVDHIDFLTQIAKRSGRLLKMGEPDVGTVAKMILNDWLRGKIPYYTTPPQVEDGDVVEEEVEAAEEKGNKKVTVNVEQFFSKIPVTAKFLPDDLKGSEEDALTDDAKTVVESDDADAESAKASRPLKKKKASTAAAAASAETDWDEVFGSVVGQDASVEEVAALKKSAEKTKPVKKGKKKPVSKESDSEEEEPSDEEDDFVGKATVKKPFKAPAFEKVIKKPAEEPAEDDAAAKTKESRMKTNKGKVGVNFYDDANVKNKRRSKAKPISQASLAKQIRAPGLKRLQKK</sequence>
<keyword evidence="11" id="KW-1185">Reference proteome</keyword>
<evidence type="ECO:0000256" key="4">
    <source>
        <dbReference type="ARBA" id="ARBA00022741"/>
    </source>
</evidence>
<dbReference type="Proteomes" id="UP000320333">
    <property type="component" value="Unassembled WGS sequence"/>
</dbReference>
<feature type="compositionally biased region" description="Acidic residues" evidence="8">
    <location>
        <begin position="646"/>
        <end position="658"/>
    </location>
</feature>
<feature type="compositionally biased region" description="Basic and acidic residues" evidence="8">
    <location>
        <begin position="1"/>
        <end position="10"/>
    </location>
</feature>
<dbReference type="PRINTS" id="PR00326">
    <property type="entry name" value="GTP1OBG"/>
</dbReference>
<evidence type="ECO:0000256" key="5">
    <source>
        <dbReference type="ARBA" id="ARBA00023134"/>
    </source>
</evidence>
<comment type="similarity">
    <text evidence="7">Belongs to the TRAFAC class YlqF/YawG GTPase family. NOG2 subfamily.</text>
</comment>
<dbReference type="Pfam" id="PF08153">
    <property type="entry name" value="NGP1NT"/>
    <property type="match status" value="1"/>
</dbReference>
<name>A0A507F300_9FUNG</name>
<feature type="region of interest" description="Disordered" evidence="8">
    <location>
        <begin position="555"/>
        <end position="589"/>
    </location>
</feature>
<dbReference type="Gene3D" id="3.40.50.300">
    <property type="entry name" value="P-loop containing nucleotide triphosphate hydrolases"/>
    <property type="match status" value="1"/>
</dbReference>
<dbReference type="Pfam" id="PF01926">
    <property type="entry name" value="MMR_HSR1"/>
    <property type="match status" value="1"/>
</dbReference>
<reference evidence="10 11" key="1">
    <citation type="journal article" date="2019" name="Sci. Rep.">
        <title>Comparative genomics of chytrid fungi reveal insights into the obligate biotrophic and pathogenic lifestyle of Synchytrium endobioticum.</title>
        <authorList>
            <person name="van de Vossenberg B.T.L.H."/>
            <person name="Warris S."/>
            <person name="Nguyen H.D.T."/>
            <person name="van Gent-Pelzer M.P.E."/>
            <person name="Joly D.L."/>
            <person name="van de Geest H.C."/>
            <person name="Bonants P.J.M."/>
            <person name="Smith D.S."/>
            <person name="Levesque C.A."/>
            <person name="van der Lee T.A.J."/>
        </authorList>
    </citation>
    <scope>NUCLEOTIDE SEQUENCE [LARGE SCALE GENOMIC DNA]</scope>
    <source>
        <strain evidence="10 11">CBS 675.73</strain>
    </source>
</reference>
<dbReference type="InterPro" id="IPR023179">
    <property type="entry name" value="GTP-bd_ortho_bundle_sf"/>
</dbReference>
<keyword evidence="4 7" id="KW-0547">Nucleotide-binding</keyword>
<evidence type="ECO:0000256" key="3">
    <source>
        <dbReference type="ARBA" id="ARBA00022127"/>
    </source>
</evidence>
<dbReference type="InterPro" id="IPR050755">
    <property type="entry name" value="TRAFAC_YlqF/YawG_RiboMat"/>
</dbReference>
<feature type="compositionally biased region" description="Basic and acidic residues" evidence="8">
    <location>
        <begin position="690"/>
        <end position="699"/>
    </location>
</feature>
<dbReference type="FunFam" id="1.10.1580.10:FF:000001">
    <property type="entry name" value="Nucleolar GTP-binding protein 2"/>
    <property type="match status" value="1"/>
</dbReference>
<dbReference type="Gene3D" id="1.10.1580.10">
    <property type="match status" value="1"/>
</dbReference>
<dbReference type="STRING" id="246404.A0A507F300"/>
<dbReference type="PANTHER" id="PTHR11089">
    <property type="entry name" value="GTP-BINDING PROTEIN-RELATED"/>
    <property type="match status" value="1"/>
</dbReference>
<evidence type="ECO:0000256" key="6">
    <source>
        <dbReference type="ARBA" id="ARBA00023242"/>
    </source>
</evidence>
<proteinExistence type="inferred from homology"/>
<evidence type="ECO:0000256" key="8">
    <source>
        <dbReference type="SAM" id="MobiDB-lite"/>
    </source>
</evidence>
<dbReference type="PROSITE" id="PS51721">
    <property type="entry name" value="G_CP"/>
    <property type="match status" value="1"/>
</dbReference>
<evidence type="ECO:0000256" key="1">
    <source>
        <dbReference type="ARBA" id="ARBA00003892"/>
    </source>
</evidence>
<protein>
    <recommendedName>
        <fullName evidence="3 7">Nucleolar GTP-binding protein 2</fullName>
    </recommendedName>
</protein>
<comment type="subcellular location">
    <subcellularLocation>
        <location evidence="2 7">Nucleus</location>
        <location evidence="2 7">Nucleolus</location>
    </subcellularLocation>
</comment>
<feature type="region of interest" description="Disordered" evidence="8">
    <location>
        <begin position="621"/>
        <end position="747"/>
    </location>
</feature>
<gene>
    <name evidence="10" type="ORF">CcCBS67573_g06519</name>
</gene>
<dbReference type="InterPro" id="IPR024929">
    <property type="entry name" value="GNL2_CP_dom"/>
</dbReference>
<feature type="region of interest" description="Disordered" evidence="8">
    <location>
        <begin position="1"/>
        <end position="26"/>
    </location>
</feature>
<organism evidence="10 11">
    <name type="scientific">Chytriomyces confervae</name>
    <dbReference type="NCBI Taxonomy" id="246404"/>
    <lineage>
        <taxon>Eukaryota</taxon>
        <taxon>Fungi</taxon>
        <taxon>Fungi incertae sedis</taxon>
        <taxon>Chytridiomycota</taxon>
        <taxon>Chytridiomycota incertae sedis</taxon>
        <taxon>Chytridiomycetes</taxon>
        <taxon>Chytridiales</taxon>
        <taxon>Chytriomycetaceae</taxon>
        <taxon>Chytriomyces</taxon>
    </lineage>
</organism>
<feature type="compositionally biased region" description="Basic and acidic residues" evidence="8">
    <location>
        <begin position="621"/>
        <end position="631"/>
    </location>
</feature>
<dbReference type="EMBL" id="QEAP01000283">
    <property type="protein sequence ID" value="TPX70494.1"/>
    <property type="molecule type" value="Genomic_DNA"/>
</dbReference>
<feature type="domain" description="CP-type G" evidence="9">
    <location>
        <begin position="218"/>
        <end position="412"/>
    </location>
</feature>
<dbReference type="CDD" id="cd01858">
    <property type="entry name" value="NGP_1"/>
    <property type="match status" value="1"/>
</dbReference>
<dbReference type="InterPro" id="IPR006073">
    <property type="entry name" value="GTP-bd"/>
</dbReference>
<dbReference type="AlphaFoldDB" id="A0A507F300"/>
<comment type="function">
    <text evidence="1 7">GTPase that associates with pre-60S ribosomal subunits in the nucleolus and is required for their nuclear export and maturation.</text>
</comment>
<dbReference type="InterPro" id="IPR012971">
    <property type="entry name" value="NOG2_N_dom"/>
</dbReference>
<dbReference type="GO" id="GO:0005730">
    <property type="term" value="C:nucleolus"/>
    <property type="evidence" value="ECO:0007669"/>
    <property type="project" value="UniProtKB-SubCell"/>
</dbReference>
<accession>A0A507F300</accession>